<evidence type="ECO:0008006" key="6">
    <source>
        <dbReference type="Google" id="ProtNLM"/>
    </source>
</evidence>
<evidence type="ECO:0000313" key="4">
    <source>
        <dbReference type="EMBL" id="PWN25965.1"/>
    </source>
</evidence>
<dbReference type="InterPro" id="IPR012340">
    <property type="entry name" value="NA-bd_OB-fold"/>
</dbReference>
<dbReference type="SUPFAM" id="SSF50249">
    <property type="entry name" value="Nucleic acid-binding proteins"/>
    <property type="match status" value="1"/>
</dbReference>
<evidence type="ECO:0000256" key="1">
    <source>
        <dbReference type="ARBA" id="ARBA00023125"/>
    </source>
</evidence>
<name>A0A316US57_9BASI</name>
<dbReference type="STRING" id="1569628.A0A316US57"/>
<dbReference type="AlphaFoldDB" id="A0A316US57"/>
<dbReference type="Pfam" id="PF00436">
    <property type="entry name" value="SSB"/>
    <property type="match status" value="1"/>
</dbReference>
<keyword evidence="5" id="KW-1185">Reference proteome</keyword>
<protein>
    <recommendedName>
        <fullName evidence="6">Nucleic acid-binding protein</fullName>
    </recommendedName>
</protein>
<evidence type="ECO:0000256" key="3">
    <source>
        <dbReference type="SAM" id="MobiDB-lite"/>
    </source>
</evidence>
<evidence type="ECO:0000256" key="2">
    <source>
        <dbReference type="PROSITE-ProRule" id="PRU00252"/>
    </source>
</evidence>
<accession>A0A316US57</accession>
<dbReference type="Gene3D" id="2.40.50.140">
    <property type="entry name" value="Nucleic acid-binding proteins"/>
    <property type="match status" value="1"/>
</dbReference>
<dbReference type="GeneID" id="37028498"/>
<organism evidence="4 5">
    <name type="scientific">Jaminaea rosea</name>
    <dbReference type="NCBI Taxonomy" id="1569628"/>
    <lineage>
        <taxon>Eukaryota</taxon>
        <taxon>Fungi</taxon>
        <taxon>Dikarya</taxon>
        <taxon>Basidiomycota</taxon>
        <taxon>Ustilaginomycotina</taxon>
        <taxon>Exobasidiomycetes</taxon>
        <taxon>Microstromatales</taxon>
        <taxon>Microstromatales incertae sedis</taxon>
        <taxon>Jaminaea</taxon>
    </lineage>
</organism>
<gene>
    <name evidence="4" type="ORF">BDZ90DRAFT_233561</name>
</gene>
<dbReference type="PROSITE" id="PS50935">
    <property type="entry name" value="SSB"/>
    <property type="match status" value="1"/>
</dbReference>
<sequence>MLSAIRSSLAPRQAVNMAARSFSTTPSASDFARMQLLGRLVADPEVRTTRSGKEYVRYTLATNDPAGPPGEDGERGPDTSSFHSIFGFGEQAVQRLTAIPKGTLMQVEADFRIQRNPGEDGSPASSSYLVQHRSCHVVLKPKGEREGQ</sequence>
<reference evidence="4 5" key="1">
    <citation type="journal article" date="2018" name="Mol. Biol. Evol.">
        <title>Broad Genomic Sampling Reveals a Smut Pathogenic Ancestry of the Fungal Clade Ustilaginomycotina.</title>
        <authorList>
            <person name="Kijpornyongpan T."/>
            <person name="Mondo S.J."/>
            <person name="Barry K."/>
            <person name="Sandor L."/>
            <person name="Lee J."/>
            <person name="Lipzen A."/>
            <person name="Pangilinan J."/>
            <person name="LaButti K."/>
            <person name="Hainaut M."/>
            <person name="Henrissat B."/>
            <person name="Grigoriev I.V."/>
            <person name="Spatafora J.W."/>
            <person name="Aime M.C."/>
        </authorList>
    </citation>
    <scope>NUCLEOTIDE SEQUENCE [LARGE SCALE GENOMIC DNA]</scope>
    <source>
        <strain evidence="4 5">MCA 5214</strain>
    </source>
</reference>
<dbReference type="RefSeq" id="XP_025360577.1">
    <property type="nucleotide sequence ID" value="XM_025506675.1"/>
</dbReference>
<dbReference type="GO" id="GO:0003697">
    <property type="term" value="F:single-stranded DNA binding"/>
    <property type="evidence" value="ECO:0007669"/>
    <property type="project" value="InterPro"/>
</dbReference>
<dbReference type="OrthoDB" id="1078367at2759"/>
<evidence type="ECO:0000313" key="5">
    <source>
        <dbReference type="Proteomes" id="UP000245884"/>
    </source>
</evidence>
<proteinExistence type="predicted"/>
<feature type="region of interest" description="Disordered" evidence="3">
    <location>
        <begin position="114"/>
        <end position="148"/>
    </location>
</feature>
<dbReference type="EMBL" id="KZ819673">
    <property type="protein sequence ID" value="PWN25965.1"/>
    <property type="molecule type" value="Genomic_DNA"/>
</dbReference>
<dbReference type="InterPro" id="IPR000424">
    <property type="entry name" value="Primosome_PriB/ssb"/>
</dbReference>
<dbReference type="CDD" id="cd04496">
    <property type="entry name" value="SSB_OBF"/>
    <property type="match status" value="1"/>
</dbReference>
<dbReference type="Proteomes" id="UP000245884">
    <property type="component" value="Unassembled WGS sequence"/>
</dbReference>
<keyword evidence="1 2" id="KW-0238">DNA-binding</keyword>
<feature type="region of interest" description="Disordered" evidence="3">
    <location>
        <begin position="59"/>
        <end position="84"/>
    </location>
</feature>